<evidence type="ECO:0000313" key="11">
    <source>
        <dbReference type="Proteomes" id="UP000631114"/>
    </source>
</evidence>
<dbReference type="EC" id="2.3.1.225" evidence="8"/>
<comment type="catalytic activity">
    <reaction evidence="8">
        <text>L-cysteinyl-[protein] + hexadecanoyl-CoA = S-hexadecanoyl-L-cysteinyl-[protein] + CoA</text>
        <dbReference type="Rhea" id="RHEA:36683"/>
        <dbReference type="Rhea" id="RHEA-COMP:10131"/>
        <dbReference type="Rhea" id="RHEA-COMP:11032"/>
        <dbReference type="ChEBI" id="CHEBI:29950"/>
        <dbReference type="ChEBI" id="CHEBI:57287"/>
        <dbReference type="ChEBI" id="CHEBI:57379"/>
        <dbReference type="ChEBI" id="CHEBI:74151"/>
        <dbReference type="EC" id="2.3.1.225"/>
    </reaction>
</comment>
<dbReference type="Pfam" id="PF01529">
    <property type="entry name" value="DHHC"/>
    <property type="match status" value="1"/>
</dbReference>
<evidence type="ECO:0000259" key="9">
    <source>
        <dbReference type="Pfam" id="PF01529"/>
    </source>
</evidence>
<dbReference type="EMBL" id="JADFTS010000002">
    <property type="protein sequence ID" value="KAF9618932.1"/>
    <property type="molecule type" value="Genomic_DNA"/>
</dbReference>
<dbReference type="AlphaFoldDB" id="A0A835IMF8"/>
<dbReference type="GO" id="GO:0016020">
    <property type="term" value="C:membrane"/>
    <property type="evidence" value="ECO:0007669"/>
    <property type="project" value="UniProtKB-SubCell"/>
</dbReference>
<feature type="transmembrane region" description="Helical" evidence="8">
    <location>
        <begin position="263"/>
        <end position="289"/>
    </location>
</feature>
<evidence type="ECO:0000256" key="1">
    <source>
        <dbReference type="ARBA" id="ARBA00004141"/>
    </source>
</evidence>
<comment type="subcellular location">
    <subcellularLocation>
        <location evidence="1">Membrane</location>
        <topology evidence="1">Multi-pass membrane protein</topology>
    </subcellularLocation>
</comment>
<feature type="transmembrane region" description="Helical" evidence="8">
    <location>
        <begin position="68"/>
        <end position="91"/>
    </location>
</feature>
<dbReference type="InterPro" id="IPR039859">
    <property type="entry name" value="PFA4/ZDH16/20/ERF2-like"/>
</dbReference>
<keyword evidence="5 8" id="KW-1133">Transmembrane helix</keyword>
<keyword evidence="7 8" id="KW-0012">Acyltransferase</keyword>
<dbReference type="GO" id="GO:0019706">
    <property type="term" value="F:protein-cysteine S-palmitoyltransferase activity"/>
    <property type="evidence" value="ECO:0007669"/>
    <property type="project" value="UniProtKB-EC"/>
</dbReference>
<keyword evidence="11" id="KW-1185">Reference proteome</keyword>
<organism evidence="10 11">
    <name type="scientific">Coptis chinensis</name>
    <dbReference type="NCBI Taxonomy" id="261450"/>
    <lineage>
        <taxon>Eukaryota</taxon>
        <taxon>Viridiplantae</taxon>
        <taxon>Streptophyta</taxon>
        <taxon>Embryophyta</taxon>
        <taxon>Tracheophyta</taxon>
        <taxon>Spermatophyta</taxon>
        <taxon>Magnoliopsida</taxon>
        <taxon>Ranunculales</taxon>
        <taxon>Ranunculaceae</taxon>
        <taxon>Coptidoideae</taxon>
        <taxon>Coptis</taxon>
    </lineage>
</organism>
<keyword evidence="3 8" id="KW-0808">Transferase</keyword>
<evidence type="ECO:0000256" key="6">
    <source>
        <dbReference type="ARBA" id="ARBA00023136"/>
    </source>
</evidence>
<proteinExistence type="inferred from homology"/>
<keyword evidence="4 8" id="KW-0812">Transmembrane</keyword>
<dbReference type="GO" id="GO:0006612">
    <property type="term" value="P:protein targeting to membrane"/>
    <property type="evidence" value="ECO:0007669"/>
    <property type="project" value="TreeGrafter"/>
</dbReference>
<comment type="similarity">
    <text evidence="2 8">Belongs to the DHHC palmitoyltransferase family.</text>
</comment>
<comment type="caution">
    <text evidence="10">The sequence shown here is derived from an EMBL/GenBank/DDBJ whole genome shotgun (WGS) entry which is preliminary data.</text>
</comment>
<dbReference type="PANTHER" id="PTHR22883">
    <property type="entry name" value="ZINC FINGER DHHC DOMAIN CONTAINING PROTEIN"/>
    <property type="match status" value="1"/>
</dbReference>
<feature type="transmembrane region" description="Helical" evidence="8">
    <location>
        <begin position="97"/>
        <end position="120"/>
    </location>
</feature>
<evidence type="ECO:0000256" key="7">
    <source>
        <dbReference type="ARBA" id="ARBA00023315"/>
    </source>
</evidence>
<keyword evidence="6 8" id="KW-0472">Membrane</keyword>
<protein>
    <recommendedName>
        <fullName evidence="8">S-acyltransferase</fullName>
        <ecNumber evidence="8">2.3.1.225</ecNumber>
    </recommendedName>
    <alternativeName>
        <fullName evidence="8">Palmitoyltransferase</fullName>
    </alternativeName>
</protein>
<evidence type="ECO:0000313" key="10">
    <source>
        <dbReference type="EMBL" id="KAF9618932.1"/>
    </source>
</evidence>
<name>A0A835IMF8_9MAGN</name>
<dbReference type="OrthoDB" id="4096362at2759"/>
<feature type="domain" description="Palmitoyltransferase DHHC" evidence="9">
    <location>
        <begin position="176"/>
        <end position="300"/>
    </location>
</feature>
<evidence type="ECO:0000256" key="8">
    <source>
        <dbReference type="RuleBase" id="RU079119"/>
    </source>
</evidence>
<dbReference type="GO" id="GO:0005783">
    <property type="term" value="C:endoplasmic reticulum"/>
    <property type="evidence" value="ECO:0007669"/>
    <property type="project" value="TreeGrafter"/>
</dbReference>
<reference evidence="10 11" key="1">
    <citation type="submission" date="2020-10" db="EMBL/GenBank/DDBJ databases">
        <title>The Coptis chinensis genome and diversification of protoberbering-type alkaloids.</title>
        <authorList>
            <person name="Wang B."/>
            <person name="Shu S."/>
            <person name="Song C."/>
            <person name="Liu Y."/>
        </authorList>
    </citation>
    <scope>NUCLEOTIDE SEQUENCE [LARGE SCALE GENOMIC DNA]</scope>
    <source>
        <strain evidence="10">HL-2020</strain>
        <tissue evidence="10">Leaf</tissue>
    </source>
</reference>
<comment type="domain">
    <text evidence="8">The DHHC domain is required for palmitoyltransferase activity.</text>
</comment>
<dbReference type="PANTHER" id="PTHR22883:SF324">
    <property type="entry name" value="S-ACYLTRANSFERASE"/>
    <property type="match status" value="1"/>
</dbReference>
<gene>
    <name evidence="10" type="ORF">IFM89_002927</name>
</gene>
<accession>A0A835IMF8</accession>
<evidence type="ECO:0000256" key="5">
    <source>
        <dbReference type="ARBA" id="ARBA00022989"/>
    </source>
</evidence>
<feature type="transmembrane region" description="Helical" evidence="8">
    <location>
        <begin position="220"/>
        <end position="243"/>
    </location>
</feature>
<evidence type="ECO:0000256" key="2">
    <source>
        <dbReference type="ARBA" id="ARBA00008574"/>
    </source>
</evidence>
<evidence type="ECO:0000256" key="3">
    <source>
        <dbReference type="ARBA" id="ARBA00022679"/>
    </source>
</evidence>
<dbReference type="PROSITE" id="PS50216">
    <property type="entry name" value="DHHC"/>
    <property type="match status" value="1"/>
</dbReference>
<sequence length="435" mass="49033">MKMDDTAPPEASTSNNHHIIIDTPYVSTSSSLSSSSSLPTKRLYQVWKGNNRFFFGGRISFGPDMRSLIFTLFLIVTPVITFCVFVSPRLIHGIHHHLGILVVTIPAVFTVYVVVLLLLTSGGDPGIIPRNPHPLEMEADDDTSSASTDWTGYRGGASSFRPTKDVVVNGMVIKVKYCHTCMLYRSPRCSHCSICNNCVERFDHHCPWVGQCIGKRNYKFFFMFVSSTTVLCLYVFAFCWVNINLTMEVYHCNLGRALLKSPVPSILIAYTFVASWFVGGLTAFHLYLISTNQTTYENFRYRYDGKMNPFSRGLLHNIGEVFCSNIPKSKINFREIVKERTSSLPMGRAMSPELPKRSFGVEMGGKRKAVGEEELKGIQSQIEGVNRLERCLTEPRHIDWGHKDNCEITRDLHTMDAELQKGTLSGDREKINGVL</sequence>
<dbReference type="Proteomes" id="UP000631114">
    <property type="component" value="Unassembled WGS sequence"/>
</dbReference>
<evidence type="ECO:0000256" key="4">
    <source>
        <dbReference type="ARBA" id="ARBA00022692"/>
    </source>
</evidence>
<dbReference type="InterPro" id="IPR001594">
    <property type="entry name" value="Palmitoyltrfase_DHHC"/>
</dbReference>
<dbReference type="GO" id="GO:0005794">
    <property type="term" value="C:Golgi apparatus"/>
    <property type="evidence" value="ECO:0007669"/>
    <property type="project" value="TreeGrafter"/>
</dbReference>